<organism evidence="1 2">
    <name type="scientific">Araneus ventricosus</name>
    <name type="common">Orbweaver spider</name>
    <name type="synonym">Epeira ventricosa</name>
    <dbReference type="NCBI Taxonomy" id="182803"/>
    <lineage>
        <taxon>Eukaryota</taxon>
        <taxon>Metazoa</taxon>
        <taxon>Ecdysozoa</taxon>
        <taxon>Arthropoda</taxon>
        <taxon>Chelicerata</taxon>
        <taxon>Arachnida</taxon>
        <taxon>Araneae</taxon>
        <taxon>Araneomorphae</taxon>
        <taxon>Entelegynae</taxon>
        <taxon>Araneoidea</taxon>
        <taxon>Araneidae</taxon>
        <taxon>Araneus</taxon>
    </lineage>
</organism>
<dbReference type="EMBL" id="BGPR01000303">
    <property type="protein sequence ID" value="GBM11712.1"/>
    <property type="molecule type" value="Genomic_DNA"/>
</dbReference>
<proteinExistence type="predicted"/>
<protein>
    <submittedName>
        <fullName evidence="1">Uncharacterized protein</fullName>
    </submittedName>
</protein>
<accession>A0A4Y2D4K8</accession>
<gene>
    <name evidence="1" type="ORF">AVEN_75661_1</name>
</gene>
<dbReference type="AlphaFoldDB" id="A0A4Y2D4K8"/>
<name>A0A4Y2D4K8_ARAVE</name>
<dbReference type="Proteomes" id="UP000499080">
    <property type="component" value="Unassembled WGS sequence"/>
</dbReference>
<comment type="caution">
    <text evidence="1">The sequence shown here is derived from an EMBL/GenBank/DDBJ whole genome shotgun (WGS) entry which is preliminary data.</text>
</comment>
<evidence type="ECO:0000313" key="2">
    <source>
        <dbReference type="Proteomes" id="UP000499080"/>
    </source>
</evidence>
<sequence length="98" mass="10825">MLYLILTDNQQGRGGLVVKSRLWGRRVPGSKPDSTEDPPCMGLVAHQMVRNSQTSSRWCGAKMPILARPTQEGCKAGRGAAGREPLHQHVEDGIYWVQ</sequence>
<reference evidence="1 2" key="1">
    <citation type="journal article" date="2019" name="Sci. Rep.">
        <title>Orb-weaving spider Araneus ventricosus genome elucidates the spidroin gene catalogue.</title>
        <authorList>
            <person name="Kono N."/>
            <person name="Nakamura H."/>
            <person name="Ohtoshi R."/>
            <person name="Moran D.A.P."/>
            <person name="Shinohara A."/>
            <person name="Yoshida Y."/>
            <person name="Fujiwara M."/>
            <person name="Mori M."/>
            <person name="Tomita M."/>
            <person name="Arakawa K."/>
        </authorList>
    </citation>
    <scope>NUCLEOTIDE SEQUENCE [LARGE SCALE GENOMIC DNA]</scope>
</reference>
<evidence type="ECO:0000313" key="1">
    <source>
        <dbReference type="EMBL" id="GBM11712.1"/>
    </source>
</evidence>
<keyword evidence="2" id="KW-1185">Reference proteome</keyword>